<reference evidence="1 2" key="1">
    <citation type="submission" date="2019-03" db="EMBL/GenBank/DDBJ databases">
        <title>First draft genome of Liparis tanakae, snailfish: a comprehensive survey of snailfish specific genes.</title>
        <authorList>
            <person name="Kim W."/>
            <person name="Song I."/>
            <person name="Jeong J.-H."/>
            <person name="Kim D."/>
            <person name="Kim S."/>
            <person name="Ryu S."/>
            <person name="Song J.Y."/>
            <person name="Lee S.K."/>
        </authorList>
    </citation>
    <scope>NUCLEOTIDE SEQUENCE [LARGE SCALE GENOMIC DNA]</scope>
    <source>
        <tissue evidence="1">Muscle</tissue>
    </source>
</reference>
<proteinExistence type="predicted"/>
<comment type="caution">
    <text evidence="1">The sequence shown here is derived from an EMBL/GenBank/DDBJ whole genome shotgun (WGS) entry which is preliminary data.</text>
</comment>
<name>A0A4Z2F8J5_9TELE</name>
<keyword evidence="2" id="KW-1185">Reference proteome</keyword>
<dbReference type="Proteomes" id="UP000314294">
    <property type="component" value="Unassembled WGS sequence"/>
</dbReference>
<gene>
    <name evidence="1" type="ORF">EYF80_052508</name>
</gene>
<evidence type="ECO:0000313" key="1">
    <source>
        <dbReference type="EMBL" id="TNN37325.1"/>
    </source>
</evidence>
<dbReference type="AlphaFoldDB" id="A0A4Z2F8J5"/>
<accession>A0A4Z2F8J5</accession>
<evidence type="ECO:0000313" key="2">
    <source>
        <dbReference type="Proteomes" id="UP000314294"/>
    </source>
</evidence>
<sequence>MELDEDPRHLFPGSELVFSPSSSSITTVPPAPVFLGCIAPFGEEPQSKLSTRQIDCVKPHRLQLLGKSQCSRCPVRSPQLAHGHTAGKWDPVNRLDEASGKAVAVPSYFLELSAPFHLRGQWILVVVELTRGRAGRGGVGGGGWGRALPGWHQPSITVLAEAMFKAQPGLRWKASGS</sequence>
<dbReference type="EMBL" id="SRLO01001502">
    <property type="protein sequence ID" value="TNN37325.1"/>
    <property type="molecule type" value="Genomic_DNA"/>
</dbReference>
<protein>
    <submittedName>
        <fullName evidence="1">Uncharacterized protein</fullName>
    </submittedName>
</protein>
<organism evidence="1 2">
    <name type="scientific">Liparis tanakae</name>
    <name type="common">Tanaka's snailfish</name>
    <dbReference type="NCBI Taxonomy" id="230148"/>
    <lineage>
        <taxon>Eukaryota</taxon>
        <taxon>Metazoa</taxon>
        <taxon>Chordata</taxon>
        <taxon>Craniata</taxon>
        <taxon>Vertebrata</taxon>
        <taxon>Euteleostomi</taxon>
        <taxon>Actinopterygii</taxon>
        <taxon>Neopterygii</taxon>
        <taxon>Teleostei</taxon>
        <taxon>Neoteleostei</taxon>
        <taxon>Acanthomorphata</taxon>
        <taxon>Eupercaria</taxon>
        <taxon>Perciformes</taxon>
        <taxon>Cottioidei</taxon>
        <taxon>Cottales</taxon>
        <taxon>Liparidae</taxon>
        <taxon>Liparis</taxon>
    </lineage>
</organism>